<feature type="compositionally biased region" description="Polar residues" evidence="2">
    <location>
        <begin position="255"/>
        <end position="274"/>
    </location>
</feature>
<comment type="caution">
    <text evidence="3">The sequence shown here is derived from an EMBL/GenBank/DDBJ whole genome shotgun (WGS) entry which is preliminary data.</text>
</comment>
<reference evidence="3 4" key="1">
    <citation type="submission" date="2016-07" db="EMBL/GenBank/DDBJ databases">
        <title>Pervasive Adenine N6-methylation of Active Genes in Fungi.</title>
        <authorList>
            <consortium name="DOE Joint Genome Institute"/>
            <person name="Mondo S.J."/>
            <person name="Dannebaum R.O."/>
            <person name="Kuo R.C."/>
            <person name="Labutti K."/>
            <person name="Haridas S."/>
            <person name="Kuo A."/>
            <person name="Salamov A."/>
            <person name="Ahrendt S.R."/>
            <person name="Lipzen A."/>
            <person name="Sullivan W."/>
            <person name="Andreopoulos W.B."/>
            <person name="Clum A."/>
            <person name="Lindquist E."/>
            <person name="Daum C."/>
            <person name="Ramamoorthy G.K."/>
            <person name="Gryganskyi A."/>
            <person name="Culley D."/>
            <person name="Magnuson J.K."/>
            <person name="James T.Y."/>
            <person name="O'Malley M.A."/>
            <person name="Stajich J.E."/>
            <person name="Spatafora J.W."/>
            <person name="Visel A."/>
            <person name="Grigoriev I.V."/>
        </authorList>
    </citation>
    <scope>NUCLEOTIDE SEQUENCE [LARGE SCALE GENOMIC DNA]</scope>
    <source>
        <strain evidence="3 4">NRRL 1336</strain>
    </source>
</reference>
<evidence type="ECO:0000256" key="2">
    <source>
        <dbReference type="SAM" id="MobiDB-lite"/>
    </source>
</evidence>
<keyword evidence="4" id="KW-1185">Reference proteome</keyword>
<dbReference type="AlphaFoldDB" id="A0A1X2IQM8"/>
<dbReference type="EMBL" id="MCGE01000006">
    <property type="protein sequence ID" value="ORZ20564.1"/>
    <property type="molecule type" value="Genomic_DNA"/>
</dbReference>
<dbReference type="SUPFAM" id="SSF58022">
    <property type="entry name" value="XRCC4, C-terminal oligomerization domain"/>
    <property type="match status" value="1"/>
</dbReference>
<dbReference type="STRING" id="90262.A0A1X2IQM8"/>
<sequence>MVSYVYKNVYKETISFTLCTWIGDIDLTSPLVKPSTPVCQLIVTNIHDFYKGTVTYKDLDDFKHGHIPLEMLNKLIEVALQGGEEYDGDRIDWKTVFNNDDCQMTLLGYLNNALPIQVGTFHLGRVSDSEKLQVWSDWMETTASQFKEQKETQNALTLRNHNLQQNFAKMEAVAEDLVLQKTAADLALIGKFKELLNEKKRKIRQLELKNKGKDLQRGLIAEKTASSSHVPSPPSAAAVPTTTPTTATKRKRSNSIEQQVSLLSTSNGSNQESALIQPPPMNDRTSPHIASQMVPPKSSSKSTRQGHSHSPSLSDDDYFNDDGIGKDPLLTTTRSRYRKHTKPETPVQVESDPGSDTTEGAGDSD</sequence>
<proteinExistence type="predicted"/>
<evidence type="ECO:0000256" key="1">
    <source>
        <dbReference type="SAM" id="Coils"/>
    </source>
</evidence>
<evidence type="ECO:0000313" key="4">
    <source>
        <dbReference type="Proteomes" id="UP000193560"/>
    </source>
</evidence>
<dbReference type="OrthoDB" id="8064436at2759"/>
<feature type="coiled-coil region" evidence="1">
    <location>
        <begin position="160"/>
        <end position="216"/>
    </location>
</feature>
<protein>
    <submittedName>
        <fullName evidence="3">Uncharacterized protein</fullName>
    </submittedName>
</protein>
<feature type="compositionally biased region" description="Polar residues" evidence="2">
    <location>
        <begin position="297"/>
        <end position="313"/>
    </location>
</feature>
<accession>A0A1X2IQM8</accession>
<gene>
    <name evidence="3" type="ORF">BCR42DRAFT_409045</name>
</gene>
<keyword evidence="1" id="KW-0175">Coiled coil</keyword>
<dbReference type="Gene3D" id="1.20.5.370">
    <property type="match status" value="1"/>
</dbReference>
<organism evidence="3 4">
    <name type="scientific">Absidia repens</name>
    <dbReference type="NCBI Taxonomy" id="90262"/>
    <lineage>
        <taxon>Eukaryota</taxon>
        <taxon>Fungi</taxon>
        <taxon>Fungi incertae sedis</taxon>
        <taxon>Mucoromycota</taxon>
        <taxon>Mucoromycotina</taxon>
        <taxon>Mucoromycetes</taxon>
        <taxon>Mucorales</taxon>
        <taxon>Cunninghamellaceae</taxon>
        <taxon>Absidia</taxon>
    </lineage>
</organism>
<feature type="compositionally biased region" description="Low complexity" evidence="2">
    <location>
        <begin position="224"/>
        <end position="247"/>
    </location>
</feature>
<dbReference type="Proteomes" id="UP000193560">
    <property type="component" value="Unassembled WGS sequence"/>
</dbReference>
<dbReference type="InterPro" id="IPR014751">
    <property type="entry name" value="XRCC4-like_C"/>
</dbReference>
<evidence type="ECO:0000313" key="3">
    <source>
        <dbReference type="EMBL" id="ORZ20564.1"/>
    </source>
</evidence>
<name>A0A1X2IQM8_9FUNG</name>
<feature type="region of interest" description="Disordered" evidence="2">
    <location>
        <begin position="223"/>
        <end position="365"/>
    </location>
</feature>